<dbReference type="Pfam" id="PF01596">
    <property type="entry name" value="Methyltransf_3"/>
    <property type="match status" value="1"/>
</dbReference>
<organism evidence="4 5">
    <name type="scientific">Vitreoscilla massiliensis</name>
    <dbReference type="NCBI Taxonomy" id="1689272"/>
    <lineage>
        <taxon>Bacteria</taxon>
        <taxon>Pseudomonadati</taxon>
        <taxon>Pseudomonadota</taxon>
        <taxon>Betaproteobacteria</taxon>
        <taxon>Neisseriales</taxon>
        <taxon>Neisseriaceae</taxon>
        <taxon>Vitreoscilla</taxon>
    </lineage>
</organism>
<dbReference type="EC" id="2.1.1.-" evidence="4"/>
<keyword evidence="5" id="KW-1185">Reference proteome</keyword>
<evidence type="ECO:0000256" key="1">
    <source>
        <dbReference type="ARBA" id="ARBA00022603"/>
    </source>
</evidence>
<dbReference type="PROSITE" id="PS51682">
    <property type="entry name" value="SAM_OMT_I"/>
    <property type="match status" value="1"/>
</dbReference>
<name>A0ABY4E556_9NEIS</name>
<dbReference type="InterPro" id="IPR002935">
    <property type="entry name" value="SAM_O-MeTrfase"/>
</dbReference>
<reference evidence="4 5" key="1">
    <citation type="journal article" date="2022" name="Res Sq">
        <title>Evolution of multicellular longitudinally dividing oral cavity symbionts (Neisseriaceae).</title>
        <authorList>
            <person name="Nyongesa S."/>
            <person name="Weber P."/>
            <person name="Bernet E."/>
            <person name="Pullido F."/>
            <person name="Nieckarz M."/>
            <person name="Delaby M."/>
            <person name="Nieves C."/>
            <person name="Viehboeck T."/>
            <person name="Krause N."/>
            <person name="Rivera-Millot A."/>
            <person name="Nakamura A."/>
            <person name="Vischer N."/>
            <person name="VanNieuwenhze M."/>
            <person name="Brun Y."/>
            <person name="Cava F."/>
            <person name="Bulgheresi S."/>
            <person name="Veyrier F."/>
        </authorList>
    </citation>
    <scope>NUCLEOTIDE SEQUENCE [LARGE SCALE GENOMIC DNA]</scope>
    <source>
        <strain evidence="4 5">SN4</strain>
    </source>
</reference>
<evidence type="ECO:0000256" key="2">
    <source>
        <dbReference type="ARBA" id="ARBA00022679"/>
    </source>
</evidence>
<keyword evidence="3" id="KW-0949">S-adenosyl-L-methionine</keyword>
<keyword evidence="1 4" id="KW-0489">Methyltransferase</keyword>
<protein>
    <submittedName>
        <fullName evidence="4">Class I SAM-dependent methyltransferase</fullName>
        <ecNumber evidence="4">2.1.1.-</ecNumber>
    </submittedName>
</protein>
<dbReference type="InterPro" id="IPR029063">
    <property type="entry name" value="SAM-dependent_MTases_sf"/>
</dbReference>
<keyword evidence="2 4" id="KW-0808">Transferase</keyword>
<sequence length="195" mass="21660">MDSALQQQLHTWYQQWQQEDAAHSDRLQRWRNIEPESAALLALWVRSKQAQQVLEIGTSNGYSTVWLADAVRATGGHVDSLDIEASRSALALQHLQQVGLDTQVTLHTADAADFLAHAQATYEVILLDAERGFYVNYWPDLRRLLLGKRGALLVVDNVLSHAEQVADFITLIQADTQMCSHTVNSGAGLLCVTVN</sequence>
<evidence type="ECO:0000313" key="4">
    <source>
        <dbReference type="EMBL" id="UOO90000.1"/>
    </source>
</evidence>
<proteinExistence type="predicted"/>
<dbReference type="RefSeq" id="WP_058356096.1">
    <property type="nucleotide sequence ID" value="NZ_CABKVG010000008.1"/>
</dbReference>
<gene>
    <name evidence="4" type="ORF">LVJ82_03150</name>
</gene>
<dbReference type="EMBL" id="CP091511">
    <property type="protein sequence ID" value="UOO90000.1"/>
    <property type="molecule type" value="Genomic_DNA"/>
</dbReference>
<dbReference type="PANTHER" id="PTHR43167">
    <property type="entry name" value="PUTATIVE (AFU_ORTHOLOGUE AFUA_6G01830)-RELATED"/>
    <property type="match status" value="1"/>
</dbReference>
<dbReference type="Gene3D" id="3.40.50.150">
    <property type="entry name" value="Vaccinia Virus protein VP39"/>
    <property type="match status" value="1"/>
</dbReference>
<dbReference type="GO" id="GO:0008168">
    <property type="term" value="F:methyltransferase activity"/>
    <property type="evidence" value="ECO:0007669"/>
    <property type="project" value="UniProtKB-KW"/>
</dbReference>
<dbReference type="PANTHER" id="PTHR43167:SF1">
    <property type="entry name" value="PUTATIVE (AFU_ORTHOLOGUE AFUA_6G01830)-RELATED"/>
    <property type="match status" value="1"/>
</dbReference>
<dbReference type="SUPFAM" id="SSF53335">
    <property type="entry name" value="S-adenosyl-L-methionine-dependent methyltransferases"/>
    <property type="match status" value="1"/>
</dbReference>
<dbReference type="GO" id="GO:0032259">
    <property type="term" value="P:methylation"/>
    <property type="evidence" value="ECO:0007669"/>
    <property type="project" value="UniProtKB-KW"/>
</dbReference>
<evidence type="ECO:0000256" key="3">
    <source>
        <dbReference type="ARBA" id="ARBA00022691"/>
    </source>
</evidence>
<accession>A0ABY4E556</accession>
<evidence type="ECO:0000313" key="5">
    <source>
        <dbReference type="Proteomes" id="UP000832011"/>
    </source>
</evidence>
<dbReference type="CDD" id="cd02440">
    <property type="entry name" value="AdoMet_MTases"/>
    <property type="match status" value="1"/>
</dbReference>
<dbReference type="Proteomes" id="UP000832011">
    <property type="component" value="Chromosome"/>
</dbReference>